<keyword evidence="3" id="KW-0238">DNA-binding</keyword>
<dbReference type="NCBIfam" id="TIGR01766">
    <property type="entry name" value="IS200/IS605 family accessory protein TnpB-like domain"/>
    <property type="match status" value="1"/>
</dbReference>
<evidence type="ECO:0000313" key="7">
    <source>
        <dbReference type="EMBL" id="MBC5667300.1"/>
    </source>
</evidence>
<evidence type="ECO:0000259" key="6">
    <source>
        <dbReference type="Pfam" id="PF07282"/>
    </source>
</evidence>
<name>A0ABR7F3C0_9FIRM</name>
<dbReference type="InterPro" id="IPR010095">
    <property type="entry name" value="Cas12f1-like_TNB"/>
</dbReference>
<evidence type="ECO:0000313" key="8">
    <source>
        <dbReference type="Proteomes" id="UP000597877"/>
    </source>
</evidence>
<sequence>MKKVNRVEQHRIKKSKKNNKDDKLFKIIDDLCWKSKNLYNYGNYIIRQEFIETSKQKEQGLVEDARWIQYNELFQLCKESDCYKCIGSNVGQATLRKLDKNWKSFFAAIKDYSKNPSKYLGRPKLPKYLPKEDGRFELGLDNIKFKIVDGYIYFSWTPLKIMNNIFRTKIPNDSKLVQLRFVPKGNEYIMEVVYQIEVPETKDIDSKSIAAIDLGVDNLMTITTNCGVNPIIINGKPLKSINQYYNKKISEIRSALKLRNDSDWSNEMQRFTTKRNNQVDDYIQKSTKMVVDFCKCNDIDTLVCGYNSGWKQETDMGKRVNQKFVSIPYLSIVQRLEYKCENEGIKFIRTNESYTSGTSFLDGEEPIEKNYNKDRRIHRGLFQSEKGEYINADVNGSYQIMKKVFPKAFANGIVDAGSHPVVVNIPLQTANNI</sequence>
<dbReference type="Pfam" id="PF07282">
    <property type="entry name" value="Cas12f1-like_TNB"/>
    <property type="match status" value="1"/>
</dbReference>
<protein>
    <submittedName>
        <fullName evidence="7">IS200/IS605 family element transposase accessory protein TnpB</fullName>
    </submittedName>
</protein>
<evidence type="ECO:0000259" key="5">
    <source>
        <dbReference type="Pfam" id="PF01385"/>
    </source>
</evidence>
<dbReference type="Pfam" id="PF01385">
    <property type="entry name" value="OrfB_IS605"/>
    <property type="match status" value="1"/>
</dbReference>
<dbReference type="RefSeq" id="WP_186840085.1">
    <property type="nucleotide sequence ID" value="NZ_JACOOZ010000003.1"/>
</dbReference>
<reference evidence="7 8" key="1">
    <citation type="submission" date="2020-08" db="EMBL/GenBank/DDBJ databases">
        <title>Genome public.</title>
        <authorList>
            <person name="Liu C."/>
            <person name="Sun Q."/>
        </authorList>
    </citation>
    <scope>NUCLEOTIDE SEQUENCE [LARGE SCALE GENOMIC DNA]</scope>
    <source>
        <strain evidence="7 8">BX4</strain>
    </source>
</reference>
<gene>
    <name evidence="7" type="primary">tnpB</name>
    <name evidence="7" type="ORF">H8S00_04780</name>
</gene>
<organism evidence="7 8">
    <name type="scientific">Eubacterium segne</name>
    <dbReference type="NCBI Taxonomy" id="2763045"/>
    <lineage>
        <taxon>Bacteria</taxon>
        <taxon>Bacillati</taxon>
        <taxon>Bacillota</taxon>
        <taxon>Clostridia</taxon>
        <taxon>Eubacteriales</taxon>
        <taxon>Eubacteriaceae</taxon>
        <taxon>Eubacterium</taxon>
    </lineage>
</organism>
<evidence type="ECO:0000256" key="4">
    <source>
        <dbReference type="ARBA" id="ARBA00023172"/>
    </source>
</evidence>
<feature type="domain" description="Cas12f1-like TNB" evidence="6">
    <location>
        <begin position="332"/>
        <end position="400"/>
    </location>
</feature>
<keyword evidence="8" id="KW-1185">Reference proteome</keyword>
<keyword evidence="2" id="KW-0815">Transposition</keyword>
<accession>A0ABR7F3C0</accession>
<evidence type="ECO:0000256" key="2">
    <source>
        <dbReference type="ARBA" id="ARBA00022578"/>
    </source>
</evidence>
<dbReference type="Proteomes" id="UP000597877">
    <property type="component" value="Unassembled WGS sequence"/>
</dbReference>
<keyword evidence="4" id="KW-0233">DNA recombination</keyword>
<dbReference type="NCBIfam" id="NF040570">
    <property type="entry name" value="guided_TnpB"/>
    <property type="match status" value="1"/>
</dbReference>
<comment type="caution">
    <text evidence="7">The sequence shown here is derived from an EMBL/GenBank/DDBJ whole genome shotgun (WGS) entry which is preliminary data.</text>
</comment>
<evidence type="ECO:0000256" key="3">
    <source>
        <dbReference type="ARBA" id="ARBA00023125"/>
    </source>
</evidence>
<comment type="similarity">
    <text evidence="1">In the C-terminal section; belongs to the transposase 35 family.</text>
</comment>
<evidence type="ECO:0000256" key="1">
    <source>
        <dbReference type="ARBA" id="ARBA00008761"/>
    </source>
</evidence>
<dbReference type="EMBL" id="JACOOZ010000003">
    <property type="protein sequence ID" value="MBC5667300.1"/>
    <property type="molecule type" value="Genomic_DNA"/>
</dbReference>
<feature type="domain" description="Probable transposase IS891/IS1136/IS1341" evidence="5">
    <location>
        <begin position="194"/>
        <end position="309"/>
    </location>
</feature>
<dbReference type="InterPro" id="IPR001959">
    <property type="entry name" value="Transposase"/>
</dbReference>
<proteinExistence type="inferred from homology"/>